<keyword evidence="2" id="KW-1185">Reference proteome</keyword>
<sequence>MRTNLQKLLELWKTPYEEIKVDTEGCTITCNEETAKVLAECDDPGSDESAFYSIVTGTAGHLNAIRAYGMTMEPTLLAKMVAGKFTDREATYAHFEAITTK</sequence>
<name>A0AAD5SZA4_9FUNG</name>
<organism evidence="1 2">
    <name type="scientific">Physocladia obscura</name>
    <dbReference type="NCBI Taxonomy" id="109957"/>
    <lineage>
        <taxon>Eukaryota</taxon>
        <taxon>Fungi</taxon>
        <taxon>Fungi incertae sedis</taxon>
        <taxon>Chytridiomycota</taxon>
        <taxon>Chytridiomycota incertae sedis</taxon>
        <taxon>Chytridiomycetes</taxon>
        <taxon>Chytridiales</taxon>
        <taxon>Chytriomycetaceae</taxon>
        <taxon>Physocladia</taxon>
    </lineage>
</organism>
<gene>
    <name evidence="1" type="ORF">HK100_001531</name>
</gene>
<evidence type="ECO:0000313" key="2">
    <source>
        <dbReference type="Proteomes" id="UP001211907"/>
    </source>
</evidence>
<accession>A0AAD5SZA4</accession>
<proteinExistence type="predicted"/>
<comment type="caution">
    <text evidence="1">The sequence shown here is derived from an EMBL/GenBank/DDBJ whole genome shotgun (WGS) entry which is preliminary data.</text>
</comment>
<dbReference type="Proteomes" id="UP001211907">
    <property type="component" value="Unassembled WGS sequence"/>
</dbReference>
<dbReference type="EMBL" id="JADGJH010001334">
    <property type="protein sequence ID" value="KAJ3114875.1"/>
    <property type="molecule type" value="Genomic_DNA"/>
</dbReference>
<dbReference type="AlphaFoldDB" id="A0AAD5SZA4"/>
<evidence type="ECO:0000313" key="1">
    <source>
        <dbReference type="EMBL" id="KAJ3114875.1"/>
    </source>
</evidence>
<reference evidence="1" key="1">
    <citation type="submission" date="2020-05" db="EMBL/GenBank/DDBJ databases">
        <title>Phylogenomic resolution of chytrid fungi.</title>
        <authorList>
            <person name="Stajich J.E."/>
            <person name="Amses K."/>
            <person name="Simmons R."/>
            <person name="Seto K."/>
            <person name="Myers J."/>
            <person name="Bonds A."/>
            <person name="Quandt C.A."/>
            <person name="Barry K."/>
            <person name="Liu P."/>
            <person name="Grigoriev I."/>
            <person name="Longcore J.E."/>
            <person name="James T.Y."/>
        </authorList>
    </citation>
    <scope>NUCLEOTIDE SEQUENCE</scope>
    <source>
        <strain evidence="1">JEL0513</strain>
    </source>
</reference>
<protein>
    <submittedName>
        <fullName evidence="1">Uncharacterized protein</fullName>
    </submittedName>
</protein>